<dbReference type="InterPro" id="IPR011604">
    <property type="entry name" value="PDDEXK-like_dom_sf"/>
</dbReference>
<dbReference type="OrthoDB" id="1119698at2"/>
<evidence type="ECO:0000313" key="1">
    <source>
        <dbReference type="EMBL" id="PZV80982.1"/>
    </source>
</evidence>
<accession>A0A326RRV5</accession>
<protein>
    <submittedName>
        <fullName evidence="1">GxxExxY protein</fullName>
    </submittedName>
</protein>
<gene>
    <name evidence="1" type="ORF">CLV31_111149</name>
</gene>
<dbReference type="NCBIfam" id="TIGR04256">
    <property type="entry name" value="GxxExxY"/>
    <property type="match status" value="1"/>
</dbReference>
<dbReference type="Pfam" id="PF13366">
    <property type="entry name" value="PDDEXK_3"/>
    <property type="match status" value="1"/>
</dbReference>
<name>A0A326RRV5_9BACT</name>
<dbReference type="EMBL" id="QKTX01000011">
    <property type="protein sequence ID" value="PZV80982.1"/>
    <property type="molecule type" value="Genomic_DNA"/>
</dbReference>
<keyword evidence="2" id="KW-1185">Reference proteome</keyword>
<organism evidence="1 2">
    <name type="scientific">Algoriphagus aquaeductus</name>
    <dbReference type="NCBI Taxonomy" id="475299"/>
    <lineage>
        <taxon>Bacteria</taxon>
        <taxon>Pseudomonadati</taxon>
        <taxon>Bacteroidota</taxon>
        <taxon>Cytophagia</taxon>
        <taxon>Cytophagales</taxon>
        <taxon>Cyclobacteriaceae</taxon>
        <taxon>Algoriphagus</taxon>
    </lineage>
</organism>
<dbReference type="Gene3D" id="3.90.320.10">
    <property type="match status" value="1"/>
</dbReference>
<proteinExistence type="predicted"/>
<sequence length="136" mass="15731">MRNTRKQIDELSYQIIGAAIEVHKHIGPGMLESVYQTCLEIELTTRGLSFQQELEIPIEYKGHHVQGLFRCDFLVESQIVIELKTVAELLPIHEAQVINYMNLLKIPKGILLNFNVTNLFQHGQKTFVSKYYSSLW</sequence>
<reference evidence="1 2" key="1">
    <citation type="submission" date="2018-06" db="EMBL/GenBank/DDBJ databases">
        <title>Genomic Encyclopedia of Archaeal and Bacterial Type Strains, Phase II (KMG-II): from individual species to whole genera.</title>
        <authorList>
            <person name="Goeker M."/>
        </authorList>
    </citation>
    <scope>NUCLEOTIDE SEQUENCE [LARGE SCALE GENOMIC DNA]</scope>
    <source>
        <strain evidence="1 2">T4</strain>
    </source>
</reference>
<dbReference type="InterPro" id="IPR026350">
    <property type="entry name" value="GxxExxY"/>
</dbReference>
<dbReference type="Proteomes" id="UP000248917">
    <property type="component" value="Unassembled WGS sequence"/>
</dbReference>
<dbReference type="RefSeq" id="WP_111393762.1">
    <property type="nucleotide sequence ID" value="NZ_QKTX01000011.1"/>
</dbReference>
<comment type="caution">
    <text evidence="1">The sequence shown here is derived from an EMBL/GenBank/DDBJ whole genome shotgun (WGS) entry which is preliminary data.</text>
</comment>
<evidence type="ECO:0000313" key="2">
    <source>
        <dbReference type="Proteomes" id="UP000248917"/>
    </source>
</evidence>
<dbReference type="AlphaFoldDB" id="A0A326RRV5"/>